<keyword evidence="1" id="KW-1133">Transmembrane helix</keyword>
<dbReference type="PANTHER" id="PTHR40115:SF1">
    <property type="entry name" value="INNER MEMBRANE PROTEIN WITH PEPSY TM HELIX"/>
    <property type="match status" value="1"/>
</dbReference>
<evidence type="ECO:0000313" key="3">
    <source>
        <dbReference type="Proteomes" id="UP001139011"/>
    </source>
</evidence>
<organism evidence="2 3">
    <name type="scientific">Fictibacillus marinisediminis</name>
    <dbReference type="NCBI Taxonomy" id="2878389"/>
    <lineage>
        <taxon>Bacteria</taxon>
        <taxon>Bacillati</taxon>
        <taxon>Bacillota</taxon>
        <taxon>Bacilli</taxon>
        <taxon>Bacillales</taxon>
        <taxon>Fictibacillaceae</taxon>
        <taxon>Fictibacillus</taxon>
    </lineage>
</organism>
<feature type="transmembrane region" description="Helical" evidence="1">
    <location>
        <begin position="63"/>
        <end position="86"/>
    </location>
</feature>
<protein>
    <recommendedName>
        <fullName evidence="4">PepSY domain-containing protein</fullName>
    </recommendedName>
</protein>
<dbReference type="EMBL" id="JAIWJX010000002">
    <property type="protein sequence ID" value="MCK6257812.1"/>
    <property type="molecule type" value="Genomic_DNA"/>
</dbReference>
<keyword evidence="1" id="KW-0472">Membrane</keyword>
<name>A0A9X1XBF2_9BACL</name>
<dbReference type="AlphaFoldDB" id="A0A9X1XBF2"/>
<evidence type="ECO:0008006" key="4">
    <source>
        <dbReference type="Google" id="ProtNLM"/>
    </source>
</evidence>
<accession>A0A9X1XBF2</accession>
<evidence type="ECO:0000313" key="2">
    <source>
        <dbReference type="EMBL" id="MCK6257812.1"/>
    </source>
</evidence>
<evidence type="ECO:0000256" key="1">
    <source>
        <dbReference type="SAM" id="Phobius"/>
    </source>
</evidence>
<comment type="caution">
    <text evidence="2">The sequence shown here is derived from an EMBL/GenBank/DDBJ whole genome shotgun (WGS) entry which is preliminary data.</text>
</comment>
<dbReference type="InterPro" id="IPR032307">
    <property type="entry name" value="PepSY_TM-like_2"/>
</dbReference>
<proteinExistence type="predicted"/>
<reference evidence="2" key="1">
    <citation type="submission" date="2021-09" db="EMBL/GenBank/DDBJ databases">
        <title>Genome analysis of Fictibacillus sp. KIGAM418 isolated from marine sediment.</title>
        <authorList>
            <person name="Seo M.-J."/>
            <person name="Cho E.-S."/>
            <person name="Hwang C.Y."/>
        </authorList>
    </citation>
    <scope>NUCLEOTIDE SEQUENCE</scope>
    <source>
        <strain evidence="2">KIGAM418</strain>
    </source>
</reference>
<gene>
    <name evidence="2" type="ORF">LCY76_14605</name>
</gene>
<feature type="transmembrane region" description="Helical" evidence="1">
    <location>
        <begin position="12"/>
        <end position="30"/>
    </location>
</feature>
<dbReference type="Proteomes" id="UP001139011">
    <property type="component" value="Unassembled WGS sequence"/>
</dbReference>
<sequence>MYRLMKTIHRLFGIIGSLLVLLMAITGLLLNHRSWIGYGSTNELKLQKWIFGIHSGVLDHTSIVWLTDLGAVCMIVFSLTGIWLWFKGSRMAKRK</sequence>
<dbReference type="PANTHER" id="PTHR40115">
    <property type="entry name" value="INNER MEMBRANE PROTEIN WITH PEPSY TM HELIX"/>
    <property type="match status" value="1"/>
</dbReference>
<dbReference type="RefSeq" id="WP_248253216.1">
    <property type="nucleotide sequence ID" value="NZ_JAIWJX010000002.1"/>
</dbReference>
<keyword evidence="1" id="KW-0812">Transmembrane</keyword>
<keyword evidence="3" id="KW-1185">Reference proteome</keyword>